<feature type="compositionally biased region" description="Low complexity" evidence="1">
    <location>
        <begin position="122"/>
        <end position="152"/>
    </location>
</feature>
<keyword evidence="4" id="KW-1185">Reference proteome</keyword>
<evidence type="ECO:0000259" key="2">
    <source>
        <dbReference type="Pfam" id="PF05303"/>
    </source>
</evidence>
<dbReference type="AlphaFoldDB" id="A0A162RPH6"/>
<dbReference type="OrthoDB" id="5804279at2759"/>
<evidence type="ECO:0000313" key="4">
    <source>
        <dbReference type="Proteomes" id="UP000077051"/>
    </source>
</evidence>
<sequence>MRHALLCDELDNITRSYDYGIVPGSATVFVKDELNNIGRLDLTLLEGVMIVVEVSEEGYKVGSCSPLSSTGTALATAQIVQKNLEVPFETMDNLLMAVSPMFRERFQQALYDKLESVHRHQQQQQQTSTTVPITSATTAATSPSIPSLASGSSIQQHQTSHILLQQPSLLQNTHLQHQPQQQQPSLMTQQSMQDQSTLDITTQEVLDDLHNWIH</sequence>
<dbReference type="InterPro" id="IPR023231">
    <property type="entry name" value="GSKIP_dom_sf"/>
</dbReference>
<accession>A0A162RPH6</accession>
<name>A0A162RPH6_MUCCL</name>
<feature type="domain" description="GSKIP" evidence="2">
    <location>
        <begin position="38"/>
        <end position="116"/>
    </location>
</feature>
<dbReference type="InterPro" id="IPR007967">
    <property type="entry name" value="GSKIP_dom"/>
</dbReference>
<protein>
    <recommendedName>
        <fullName evidence="2">GSKIP domain-containing protein</fullName>
    </recommendedName>
</protein>
<dbReference type="Pfam" id="PF05303">
    <property type="entry name" value="GSKIP_dom"/>
    <property type="match status" value="1"/>
</dbReference>
<dbReference type="Gene3D" id="3.30.2280.10">
    <property type="entry name" value="Hypothetical protein (hspc210)"/>
    <property type="match status" value="1"/>
</dbReference>
<dbReference type="SUPFAM" id="SSF103107">
    <property type="entry name" value="Hypothetical protein c14orf129, hspc210"/>
    <property type="match status" value="1"/>
</dbReference>
<feature type="region of interest" description="Disordered" evidence="1">
    <location>
        <begin position="117"/>
        <end position="152"/>
    </location>
</feature>
<dbReference type="Proteomes" id="UP000077051">
    <property type="component" value="Unassembled WGS sequence"/>
</dbReference>
<reference evidence="3 4" key="1">
    <citation type="submission" date="2015-06" db="EMBL/GenBank/DDBJ databases">
        <title>Expansion of signal transduction pathways in fungi by whole-genome duplication.</title>
        <authorList>
            <consortium name="DOE Joint Genome Institute"/>
            <person name="Corrochano L.M."/>
            <person name="Kuo A."/>
            <person name="Marcet-Houben M."/>
            <person name="Polaino S."/>
            <person name="Salamov A."/>
            <person name="Villalobos J.M."/>
            <person name="Alvarez M.I."/>
            <person name="Avalos J."/>
            <person name="Benito E.P."/>
            <person name="Benoit I."/>
            <person name="Burger G."/>
            <person name="Camino L.P."/>
            <person name="Canovas D."/>
            <person name="Cerda-Olmedo E."/>
            <person name="Cheng J.-F."/>
            <person name="Dominguez A."/>
            <person name="Elias M."/>
            <person name="Eslava A.P."/>
            <person name="Glaser F."/>
            <person name="Grimwood J."/>
            <person name="Gutierrez G."/>
            <person name="Heitman J."/>
            <person name="Henrissat B."/>
            <person name="Iturriaga E.A."/>
            <person name="Lang B.F."/>
            <person name="Lavin J.L."/>
            <person name="Lee S."/>
            <person name="Li W."/>
            <person name="Lindquist E."/>
            <person name="Lopez-Garcia S."/>
            <person name="Luque E.M."/>
            <person name="Marcos A.T."/>
            <person name="Martin J."/>
            <person name="Mccluskey K."/>
            <person name="Medina H.R."/>
            <person name="Miralles-Duran A."/>
            <person name="Miyazaki A."/>
            <person name="Munoz-Torres E."/>
            <person name="Oguiza J.A."/>
            <person name="Ohm R."/>
            <person name="Olmedo M."/>
            <person name="Orejas M."/>
            <person name="Ortiz-Castellanos L."/>
            <person name="Pisabarro A.G."/>
            <person name="Rodriguez-Romero J."/>
            <person name="Ruiz-Herrera J."/>
            <person name="Ruiz-Vazquez R."/>
            <person name="Sanz C."/>
            <person name="Schackwitz W."/>
            <person name="Schmutz J."/>
            <person name="Shahriari M."/>
            <person name="Shelest E."/>
            <person name="Silva-Franco F."/>
            <person name="Soanes D."/>
            <person name="Syed K."/>
            <person name="Tagua V.G."/>
            <person name="Talbot N.J."/>
            <person name="Thon M."/>
            <person name="De Vries R.P."/>
            <person name="Wiebenga A."/>
            <person name="Yadav J.S."/>
            <person name="Braun E.L."/>
            <person name="Baker S."/>
            <person name="Garre V."/>
            <person name="Horwitz B."/>
            <person name="Torres-Martinez S."/>
            <person name="Idnurm A."/>
            <person name="Herrera-Estrella A."/>
            <person name="Gabaldon T."/>
            <person name="Grigoriev I.V."/>
        </authorList>
    </citation>
    <scope>NUCLEOTIDE SEQUENCE [LARGE SCALE GENOMIC DNA]</scope>
    <source>
        <strain evidence="3 4">CBS 277.49</strain>
    </source>
</reference>
<dbReference type="EMBL" id="AMYB01000001">
    <property type="protein sequence ID" value="OAD07769.1"/>
    <property type="molecule type" value="Genomic_DNA"/>
</dbReference>
<feature type="compositionally biased region" description="Low complexity" evidence="1">
    <location>
        <begin position="174"/>
        <end position="193"/>
    </location>
</feature>
<proteinExistence type="predicted"/>
<dbReference type="VEuPathDB" id="FungiDB:MUCCIDRAFT_154755"/>
<evidence type="ECO:0000313" key="3">
    <source>
        <dbReference type="EMBL" id="OAD07769.1"/>
    </source>
</evidence>
<organism evidence="3 4">
    <name type="scientific">Mucor lusitanicus CBS 277.49</name>
    <dbReference type="NCBI Taxonomy" id="747725"/>
    <lineage>
        <taxon>Eukaryota</taxon>
        <taxon>Fungi</taxon>
        <taxon>Fungi incertae sedis</taxon>
        <taxon>Mucoromycota</taxon>
        <taxon>Mucoromycotina</taxon>
        <taxon>Mucoromycetes</taxon>
        <taxon>Mucorales</taxon>
        <taxon>Mucorineae</taxon>
        <taxon>Mucoraceae</taxon>
        <taxon>Mucor</taxon>
    </lineage>
</organism>
<evidence type="ECO:0000256" key="1">
    <source>
        <dbReference type="SAM" id="MobiDB-lite"/>
    </source>
</evidence>
<comment type="caution">
    <text evidence="3">The sequence shown here is derived from an EMBL/GenBank/DDBJ whole genome shotgun (WGS) entry which is preliminary data.</text>
</comment>
<feature type="region of interest" description="Disordered" evidence="1">
    <location>
        <begin position="174"/>
        <end position="195"/>
    </location>
</feature>
<gene>
    <name evidence="3" type="ORF">MUCCIDRAFT_154755</name>
</gene>